<evidence type="ECO:0000256" key="6">
    <source>
        <dbReference type="SAM" id="MobiDB-lite"/>
    </source>
</evidence>
<dbReference type="InterPro" id="IPR001279">
    <property type="entry name" value="Metallo-B-lactamas"/>
</dbReference>
<feature type="transmembrane region" description="Helical" evidence="7">
    <location>
        <begin position="252"/>
        <end position="275"/>
    </location>
</feature>
<name>A0ABS7T5X3_9GAMM</name>
<feature type="transmembrane region" description="Helical" evidence="7">
    <location>
        <begin position="476"/>
        <end position="493"/>
    </location>
</feature>
<feature type="transmembrane region" description="Helical" evidence="7">
    <location>
        <begin position="444"/>
        <end position="464"/>
    </location>
</feature>
<dbReference type="SUPFAM" id="SSF56281">
    <property type="entry name" value="Metallo-hydrolase/oxidoreductase"/>
    <property type="match status" value="1"/>
</dbReference>
<feature type="transmembrane region" description="Helical" evidence="7">
    <location>
        <begin position="12"/>
        <end position="36"/>
    </location>
</feature>
<evidence type="ECO:0000313" key="10">
    <source>
        <dbReference type="Proteomes" id="UP001430954"/>
    </source>
</evidence>
<dbReference type="Gene3D" id="3.60.15.10">
    <property type="entry name" value="Ribonuclease Z/Hydroxyacylglutathione hydrolase-like"/>
    <property type="match status" value="1"/>
</dbReference>
<dbReference type="EMBL" id="JAINZW010000002">
    <property type="protein sequence ID" value="MBZ4039241.1"/>
    <property type="molecule type" value="Genomic_DNA"/>
</dbReference>
<protein>
    <submittedName>
        <fullName evidence="9">DNA internalization-related competence protein ComEC/Rec2</fullName>
    </submittedName>
</protein>
<dbReference type="PANTHER" id="PTHR30619:SF1">
    <property type="entry name" value="RECOMBINATION PROTEIN 2"/>
    <property type="match status" value="1"/>
</dbReference>
<feature type="transmembrane region" description="Helical" evidence="7">
    <location>
        <begin position="332"/>
        <end position="348"/>
    </location>
</feature>
<reference evidence="9 10" key="1">
    <citation type="submission" date="2021-09" db="EMBL/GenBank/DDBJ databases">
        <title>Lysobacter sp. 13A isolated from the river sediment.</title>
        <authorList>
            <person name="Liu H."/>
            <person name="Li S."/>
            <person name="Mao S."/>
        </authorList>
    </citation>
    <scope>NUCLEOTIDE SEQUENCE [LARGE SCALE GENOMIC DNA]</scope>
    <source>
        <strain evidence="9 10">13A</strain>
    </source>
</reference>
<dbReference type="Pfam" id="PF00753">
    <property type="entry name" value="Lactamase_B"/>
    <property type="match status" value="1"/>
</dbReference>
<keyword evidence="5 7" id="KW-0472">Membrane</keyword>
<dbReference type="SMART" id="SM00849">
    <property type="entry name" value="Lactamase_B"/>
    <property type="match status" value="1"/>
</dbReference>
<dbReference type="PANTHER" id="PTHR30619">
    <property type="entry name" value="DNA INTERNALIZATION/COMPETENCE PROTEIN COMEC/REC2"/>
    <property type="match status" value="1"/>
</dbReference>
<accession>A0ABS7T5X3</accession>
<evidence type="ECO:0000313" key="9">
    <source>
        <dbReference type="EMBL" id="MBZ4039241.1"/>
    </source>
</evidence>
<evidence type="ECO:0000256" key="4">
    <source>
        <dbReference type="ARBA" id="ARBA00022989"/>
    </source>
</evidence>
<feature type="transmembrane region" description="Helical" evidence="7">
    <location>
        <begin position="417"/>
        <end position="437"/>
    </location>
</feature>
<comment type="subcellular location">
    <subcellularLocation>
        <location evidence="1">Cell membrane</location>
        <topology evidence="1">Multi-pass membrane protein</topology>
    </subcellularLocation>
</comment>
<keyword evidence="2" id="KW-1003">Cell membrane</keyword>
<dbReference type="InterPro" id="IPR004797">
    <property type="entry name" value="Competence_ComEC/Rec2"/>
</dbReference>
<evidence type="ECO:0000256" key="1">
    <source>
        <dbReference type="ARBA" id="ARBA00004651"/>
    </source>
</evidence>
<feature type="domain" description="Metallo-beta-lactamase" evidence="8">
    <location>
        <begin position="532"/>
        <end position="719"/>
    </location>
</feature>
<feature type="compositionally biased region" description="Gly residues" evidence="6">
    <location>
        <begin position="785"/>
        <end position="796"/>
    </location>
</feature>
<dbReference type="Pfam" id="PF13567">
    <property type="entry name" value="DUF4131"/>
    <property type="match status" value="1"/>
</dbReference>
<dbReference type="NCBIfam" id="TIGR00361">
    <property type="entry name" value="ComEC_Rec2"/>
    <property type="match status" value="1"/>
</dbReference>
<comment type="caution">
    <text evidence="9">The sequence shown here is derived from an EMBL/GenBank/DDBJ whole genome shotgun (WGS) entry which is preliminary data.</text>
</comment>
<evidence type="ECO:0000256" key="5">
    <source>
        <dbReference type="ARBA" id="ARBA00023136"/>
    </source>
</evidence>
<dbReference type="NCBIfam" id="TIGR00360">
    <property type="entry name" value="ComEC_N-term"/>
    <property type="match status" value="1"/>
</dbReference>
<feature type="transmembrane region" description="Helical" evidence="7">
    <location>
        <begin position="56"/>
        <end position="75"/>
    </location>
</feature>
<dbReference type="InterPro" id="IPR052159">
    <property type="entry name" value="Competence_DNA_uptake"/>
</dbReference>
<dbReference type="InterPro" id="IPR004477">
    <property type="entry name" value="ComEC_N"/>
</dbReference>
<sequence>MQHAARTPPFGISAALGLLAGATAMLWVPVLPPWPLLATAMLAGGWGWRRGGALRWLWAAVLGAGLAGLHAAHSLSVQLPPDAGRQDVTVSGRVIELPVHEPRRSVMTFRVDDDPAQPEALRGRRLRIAWYGEGYGDAAGSPHVRVRAGEHWTLDLRVRPPRGLRNPGGFDGERNAMVKRLAATGYVRNPSEAVRLAPATGLHAWRESMSDAIAKAVPSPSSRFVQALALGDTRGLSDADWQRLRANGLTHLVAISGFHVGLVAGLAALLAALAWRCLPGLARWCPRPVAAAGAGLAGALVYAAVAGFALPTVRTVLMIAVVAALKWQRRPVRMAEALALAAIVLVLFDPLALLTAGLWLSFAGVAWLLWCLPERERRPVRELLSAQGVASLGLLPLTVALFGEASLAGPLANLVAVPWWSLVVVPMALLGTLLEVVHAGAGEWAWRVAAGLFDASWPLFGWLADTGLALWWLPEPRWFALPLALIGAFWLLLPRGLPGRPLAIVLWLPLLLPARQLPHAGGFELTMLDVGHGLAVVVRTANHALLYDAGPAVPEGFDAGERVVVPALRALGVRRLDRLVVSHADNDHAGGVAAVLEAFDAPIVAPGGSGLLGGEGATACETGRPWTWDGVTFEFLHPPPHFPYLGNEASCVLSVRGPHGHALLTGDIGEVVERTLVKLHPGQVAADVVTVAHHGSAGSSDPVFVAATRARHALVASGHGNRFGHPKPEVSARWRDAGADLHDTADGGAITVRFDPGGIQVRTRRDAQPRLWDAQARSGTRRGLDTGGSGLSYGPE</sequence>
<evidence type="ECO:0000256" key="2">
    <source>
        <dbReference type="ARBA" id="ARBA00022475"/>
    </source>
</evidence>
<dbReference type="InterPro" id="IPR025405">
    <property type="entry name" value="DUF4131"/>
</dbReference>
<evidence type="ECO:0000256" key="7">
    <source>
        <dbReference type="SAM" id="Phobius"/>
    </source>
</evidence>
<feature type="transmembrane region" description="Helical" evidence="7">
    <location>
        <begin position="295"/>
        <end position="325"/>
    </location>
</feature>
<keyword evidence="3 7" id="KW-0812">Transmembrane</keyword>
<proteinExistence type="predicted"/>
<feature type="transmembrane region" description="Helical" evidence="7">
    <location>
        <begin position="354"/>
        <end position="372"/>
    </location>
</feature>
<dbReference type="CDD" id="cd07731">
    <property type="entry name" value="ComA-like_MBL-fold"/>
    <property type="match status" value="1"/>
</dbReference>
<dbReference type="Pfam" id="PF03772">
    <property type="entry name" value="Competence"/>
    <property type="match status" value="1"/>
</dbReference>
<feature type="transmembrane region" description="Helical" evidence="7">
    <location>
        <begin position="384"/>
        <end position="405"/>
    </location>
</feature>
<keyword evidence="10" id="KW-1185">Reference proteome</keyword>
<dbReference type="InterPro" id="IPR035681">
    <property type="entry name" value="ComA-like_MBL"/>
</dbReference>
<feature type="region of interest" description="Disordered" evidence="6">
    <location>
        <begin position="772"/>
        <end position="796"/>
    </location>
</feature>
<dbReference type="InterPro" id="IPR036866">
    <property type="entry name" value="RibonucZ/Hydroxyglut_hydro"/>
</dbReference>
<organism evidence="9 10">
    <name type="scientific">Novilysobacter selenitireducens</name>
    <dbReference type="NCBI Taxonomy" id="2872639"/>
    <lineage>
        <taxon>Bacteria</taxon>
        <taxon>Pseudomonadati</taxon>
        <taxon>Pseudomonadota</taxon>
        <taxon>Gammaproteobacteria</taxon>
        <taxon>Lysobacterales</taxon>
        <taxon>Lysobacteraceae</taxon>
        <taxon>Novilysobacter</taxon>
    </lineage>
</organism>
<dbReference type="Proteomes" id="UP001430954">
    <property type="component" value="Unassembled WGS sequence"/>
</dbReference>
<gene>
    <name evidence="9" type="ORF">K6753_06815</name>
</gene>
<evidence type="ECO:0000256" key="3">
    <source>
        <dbReference type="ARBA" id="ARBA00022692"/>
    </source>
</evidence>
<keyword evidence="4 7" id="KW-1133">Transmembrane helix</keyword>
<evidence type="ECO:0000259" key="8">
    <source>
        <dbReference type="SMART" id="SM00849"/>
    </source>
</evidence>